<gene>
    <name evidence="1" type="ORF">GLW00_20315</name>
</gene>
<organism evidence="1 2">
    <name type="scientific">Halobacillus litoralis</name>
    <dbReference type="NCBI Taxonomy" id="45668"/>
    <lineage>
        <taxon>Bacteria</taxon>
        <taxon>Bacillati</taxon>
        <taxon>Bacillota</taxon>
        <taxon>Bacilli</taxon>
        <taxon>Bacillales</taxon>
        <taxon>Bacillaceae</taxon>
        <taxon>Halobacillus</taxon>
    </lineage>
</organism>
<evidence type="ECO:0000313" key="2">
    <source>
        <dbReference type="Proteomes" id="UP000450457"/>
    </source>
</evidence>
<comment type="caution">
    <text evidence="1">The sequence shown here is derived from an EMBL/GenBank/DDBJ whole genome shotgun (WGS) entry which is preliminary data.</text>
</comment>
<sequence>MSTLRNWDYYNMTENFTDLHEKASQGNTFSHLYETIISRENILLAFRMIKTNKGSKTPGTDGKTIDDMKELSENDLVNEVRNKLQNYRPKKVRREWIEKENGKWRPLGIPCI</sequence>
<dbReference type="PANTHER" id="PTHR34047:SF8">
    <property type="entry name" value="PROTEIN YKFC"/>
    <property type="match status" value="1"/>
</dbReference>
<name>A0A845FH09_9BACI</name>
<keyword evidence="1" id="KW-0808">Transferase</keyword>
<dbReference type="SUPFAM" id="SSF56672">
    <property type="entry name" value="DNA/RNA polymerases"/>
    <property type="match status" value="1"/>
</dbReference>
<dbReference type="EMBL" id="WMFA01000033">
    <property type="protein sequence ID" value="MYL73151.1"/>
    <property type="molecule type" value="Genomic_DNA"/>
</dbReference>
<reference evidence="1 2" key="1">
    <citation type="submission" date="2019-11" db="EMBL/GenBank/DDBJ databases">
        <title>Genome sequences of 17 halophilic strains isolated from different environments.</title>
        <authorList>
            <person name="Furrow R.E."/>
        </authorList>
    </citation>
    <scope>NUCLEOTIDE SEQUENCE [LARGE SCALE GENOMIC DNA]</scope>
    <source>
        <strain evidence="1 2">SL-4</strain>
    </source>
</reference>
<accession>A0A845FH09</accession>
<dbReference type="Proteomes" id="UP000450457">
    <property type="component" value="Unassembled WGS sequence"/>
</dbReference>
<dbReference type="GO" id="GO:0003964">
    <property type="term" value="F:RNA-directed DNA polymerase activity"/>
    <property type="evidence" value="ECO:0007669"/>
    <property type="project" value="UniProtKB-KW"/>
</dbReference>
<dbReference type="InterPro" id="IPR051083">
    <property type="entry name" value="GrpII_Intron_Splice-Mob/Def"/>
</dbReference>
<feature type="non-terminal residue" evidence="1">
    <location>
        <position position="112"/>
    </location>
</feature>
<keyword evidence="1" id="KW-0695">RNA-directed DNA polymerase</keyword>
<dbReference type="InterPro" id="IPR043502">
    <property type="entry name" value="DNA/RNA_pol_sf"/>
</dbReference>
<protein>
    <submittedName>
        <fullName evidence="1">Group II intron reverse transcriptase/maturase</fullName>
    </submittedName>
</protein>
<proteinExistence type="predicted"/>
<keyword evidence="1" id="KW-0548">Nucleotidyltransferase</keyword>
<dbReference type="AlphaFoldDB" id="A0A845FH09"/>
<evidence type="ECO:0000313" key="1">
    <source>
        <dbReference type="EMBL" id="MYL73151.1"/>
    </source>
</evidence>
<dbReference type="PANTHER" id="PTHR34047">
    <property type="entry name" value="NUCLEAR INTRON MATURASE 1, MITOCHONDRIAL-RELATED"/>
    <property type="match status" value="1"/>
</dbReference>